<dbReference type="SUPFAM" id="SSF48695">
    <property type="entry name" value="Multiheme cytochromes"/>
    <property type="match status" value="1"/>
</dbReference>
<reference evidence="2" key="1">
    <citation type="submission" date="2010-02" db="EMBL/GenBank/DDBJ databases">
        <title>Complete sequence of Desulfurivibrio alkaliphilus AHT2.</title>
        <authorList>
            <consortium name="US DOE Joint Genome Institute"/>
            <person name="Pitluck S."/>
            <person name="Chertkov O."/>
            <person name="Detter J.C."/>
            <person name="Han C."/>
            <person name="Tapia R."/>
            <person name="Larimer F."/>
            <person name="Land M."/>
            <person name="Hauser L."/>
            <person name="Kyrpides N."/>
            <person name="Mikhailova N."/>
            <person name="Sorokin D.Y."/>
            <person name="Muyzer G."/>
            <person name="Woyke T."/>
        </authorList>
    </citation>
    <scope>NUCLEOTIDE SEQUENCE [LARGE SCALE GENOMIC DNA]</scope>
    <source>
        <strain evidence="2">DSM 19089 / UNIQEM U267 / AHT2</strain>
    </source>
</reference>
<dbReference type="STRING" id="589865.DaAHT2_2271"/>
<dbReference type="InterPro" id="IPR036280">
    <property type="entry name" value="Multihaem_cyt_sf"/>
</dbReference>
<protein>
    <submittedName>
        <fullName evidence="1">Uncharacterized protein</fullName>
    </submittedName>
</protein>
<dbReference type="AlphaFoldDB" id="D6Z6U9"/>
<dbReference type="eggNOG" id="COG3303">
    <property type="taxonomic scope" value="Bacteria"/>
</dbReference>
<evidence type="ECO:0000313" key="1">
    <source>
        <dbReference type="EMBL" id="ADH86936.1"/>
    </source>
</evidence>
<accession>D6Z6U9</accession>
<name>D6Z6U9_DESAT</name>
<proteinExistence type="predicted"/>
<dbReference type="EMBL" id="CP001940">
    <property type="protein sequence ID" value="ADH86936.1"/>
    <property type="molecule type" value="Genomic_DNA"/>
</dbReference>
<dbReference type="Proteomes" id="UP000001508">
    <property type="component" value="Chromosome"/>
</dbReference>
<sequence length="307" mass="33656">MMRNLVKIFLIGGCLLLAGGLLSLAGGGASPAAAQQEYQFTFDHDQHRFLVFPGSPCITCHLPDTPTITPERRSCLQCHDQEFTELVHFPGMVNTHGPLWGFNHGPFAKNKSRQFDCAGCHQQNYCLNCHVQGPAQEMGKFGGSLLNVHRSDFRVSHPIAARTNPRLCASCHEPASCNECHSDFRRRGDIRAGSPSHRRTFNLGLDGDIAAIHEQFRGEGSLQRCDDCHRSGTVTPTMHAWGRDHAREARRNLQTCQACHPSGDTCIQCHSAKSGPGGINPHGSDWSSARAKRLERASGGATCIRCH</sequence>
<dbReference type="InParanoid" id="D6Z6U9"/>
<dbReference type="RefSeq" id="WP_013164450.1">
    <property type="nucleotide sequence ID" value="NC_014216.1"/>
</dbReference>
<dbReference type="HOGENOM" id="CLU_905291_0_0_7"/>
<keyword evidence="2" id="KW-1185">Reference proteome</keyword>
<evidence type="ECO:0000313" key="2">
    <source>
        <dbReference type="Proteomes" id="UP000001508"/>
    </source>
</evidence>
<gene>
    <name evidence="1" type="ordered locus">DaAHT2_2271</name>
</gene>
<organism evidence="1 2">
    <name type="scientific">Desulfurivibrio alkaliphilus (strain DSM 19089 / UNIQEM U267 / AHT2)</name>
    <dbReference type="NCBI Taxonomy" id="589865"/>
    <lineage>
        <taxon>Bacteria</taxon>
        <taxon>Pseudomonadati</taxon>
        <taxon>Thermodesulfobacteriota</taxon>
        <taxon>Desulfobulbia</taxon>
        <taxon>Desulfobulbales</taxon>
        <taxon>Desulfobulbaceae</taxon>
        <taxon>Desulfurivibrio</taxon>
    </lineage>
</organism>
<dbReference type="KEGG" id="dak:DaAHT2_2271"/>
<dbReference type="Gene3D" id="3.90.10.10">
    <property type="entry name" value="Cytochrome C3"/>
    <property type="match status" value="1"/>
</dbReference>
<dbReference type="OrthoDB" id="9788513at2"/>